<accession>A0AAE1CWB6</accession>
<sequence>MGFESRVCACAEPSKPSGSHQSHAHFRCLLVCDSTRVIRVICRIDYVLDSILPMSFSADWVEPLWILLGFSSAGSSWLSDFCWRLANCAMNRIPLKSKSIPKDSEPWKNKTHQANPHLMPWLKPQRRQNLWANSLPPGHPALSSLLNV</sequence>
<reference evidence="1" key="1">
    <citation type="journal article" date="2023" name="G3 (Bethesda)">
        <title>A reference genome for the long-term kleptoplast-retaining sea slug Elysia crispata morphotype clarki.</title>
        <authorList>
            <person name="Eastman K.E."/>
            <person name="Pendleton A.L."/>
            <person name="Shaikh M.A."/>
            <person name="Suttiyut T."/>
            <person name="Ogas R."/>
            <person name="Tomko P."/>
            <person name="Gavelis G."/>
            <person name="Widhalm J.R."/>
            <person name="Wisecaver J.H."/>
        </authorList>
    </citation>
    <scope>NUCLEOTIDE SEQUENCE</scope>
    <source>
        <strain evidence="1">ECLA1</strain>
    </source>
</reference>
<name>A0AAE1CWB6_9GAST</name>
<evidence type="ECO:0000313" key="1">
    <source>
        <dbReference type="EMBL" id="KAK3740498.1"/>
    </source>
</evidence>
<organism evidence="1 2">
    <name type="scientific">Elysia crispata</name>
    <name type="common">lettuce slug</name>
    <dbReference type="NCBI Taxonomy" id="231223"/>
    <lineage>
        <taxon>Eukaryota</taxon>
        <taxon>Metazoa</taxon>
        <taxon>Spiralia</taxon>
        <taxon>Lophotrochozoa</taxon>
        <taxon>Mollusca</taxon>
        <taxon>Gastropoda</taxon>
        <taxon>Heterobranchia</taxon>
        <taxon>Euthyneura</taxon>
        <taxon>Panpulmonata</taxon>
        <taxon>Sacoglossa</taxon>
        <taxon>Placobranchoidea</taxon>
        <taxon>Plakobranchidae</taxon>
        <taxon>Elysia</taxon>
    </lineage>
</organism>
<protein>
    <submittedName>
        <fullName evidence="1">Uncharacterized protein</fullName>
    </submittedName>
</protein>
<dbReference type="Proteomes" id="UP001283361">
    <property type="component" value="Unassembled WGS sequence"/>
</dbReference>
<evidence type="ECO:0000313" key="2">
    <source>
        <dbReference type="Proteomes" id="UP001283361"/>
    </source>
</evidence>
<comment type="caution">
    <text evidence="1">The sequence shown here is derived from an EMBL/GenBank/DDBJ whole genome shotgun (WGS) entry which is preliminary data.</text>
</comment>
<dbReference type="AlphaFoldDB" id="A0AAE1CWB6"/>
<gene>
    <name evidence="1" type="ORF">RRG08_000485</name>
</gene>
<keyword evidence="2" id="KW-1185">Reference proteome</keyword>
<dbReference type="EMBL" id="JAWDGP010006468">
    <property type="protein sequence ID" value="KAK3740498.1"/>
    <property type="molecule type" value="Genomic_DNA"/>
</dbReference>
<proteinExistence type="predicted"/>